<name>A0A844SLZ1_9BRAD</name>
<reference evidence="1 2" key="1">
    <citation type="submission" date="2019-12" db="EMBL/GenBank/DDBJ databases">
        <title>Draft genome sequences Bradyrhizobium cajani AMBPC1010, Bradyrhizobium pachyrhizi AMBPC1040 and Bradyrhizobium yuanmingense ALSPC3051, three plant growth promoting strains isolated from nodules of Cajanus cajan L. in Dominican Republic.</title>
        <authorList>
            <person name="Flores-Felix J.D."/>
            <person name="Araujo J."/>
            <person name="Diaz-Alcantara C."/>
            <person name="Gonzalez-Andres F."/>
            <person name="Velazquez E."/>
        </authorList>
    </citation>
    <scope>NUCLEOTIDE SEQUENCE [LARGE SCALE GENOMIC DNA]</scope>
    <source>
        <strain evidence="1 2">1040</strain>
    </source>
</reference>
<comment type="caution">
    <text evidence="1">The sequence shown here is derived from an EMBL/GenBank/DDBJ whole genome shotgun (WGS) entry which is preliminary data.</text>
</comment>
<accession>A0A844SLZ1</accession>
<organism evidence="1 2">
    <name type="scientific">Bradyrhizobium pachyrhizi</name>
    <dbReference type="NCBI Taxonomy" id="280333"/>
    <lineage>
        <taxon>Bacteria</taxon>
        <taxon>Pseudomonadati</taxon>
        <taxon>Pseudomonadota</taxon>
        <taxon>Alphaproteobacteria</taxon>
        <taxon>Hyphomicrobiales</taxon>
        <taxon>Nitrobacteraceae</taxon>
        <taxon>Bradyrhizobium</taxon>
    </lineage>
</organism>
<sequence>MTQGAKIKEIVPLGGRESARAASASAAIRIDTPDCFEGYLKFLIMLSRLGDRERRVSRQQGSWRE</sequence>
<dbReference type="Proteomes" id="UP000436468">
    <property type="component" value="Unassembled WGS sequence"/>
</dbReference>
<dbReference type="AlphaFoldDB" id="A0A844SLZ1"/>
<proteinExistence type="predicted"/>
<gene>
    <name evidence="1" type="ORF">GPL21_17855</name>
</gene>
<dbReference type="EMBL" id="WQNF01000011">
    <property type="protein sequence ID" value="MVT66967.1"/>
    <property type="molecule type" value="Genomic_DNA"/>
</dbReference>
<evidence type="ECO:0000313" key="2">
    <source>
        <dbReference type="Proteomes" id="UP000436468"/>
    </source>
</evidence>
<keyword evidence="2" id="KW-1185">Reference proteome</keyword>
<protein>
    <submittedName>
        <fullName evidence="1">Uncharacterized protein</fullName>
    </submittedName>
</protein>
<dbReference type="RefSeq" id="WP_157344967.1">
    <property type="nucleotide sequence ID" value="NZ_CP121667.1"/>
</dbReference>
<evidence type="ECO:0000313" key="1">
    <source>
        <dbReference type="EMBL" id="MVT66967.1"/>
    </source>
</evidence>